<dbReference type="AlphaFoldDB" id="A0A2N3L0P3"/>
<dbReference type="RefSeq" id="WP_101304989.1">
    <property type="nucleotide sequence ID" value="NZ_NXGX01000015.1"/>
</dbReference>
<protein>
    <submittedName>
        <fullName evidence="1">Uncharacterized protein</fullName>
    </submittedName>
</protein>
<gene>
    <name evidence="1" type="ORF">COO92_21505</name>
</gene>
<dbReference type="InterPro" id="IPR036619">
    <property type="entry name" value="NinB_sf"/>
</dbReference>
<accession>A0A2N3L0P3</accession>
<reference evidence="1 2" key="1">
    <citation type="submission" date="2017-09" db="EMBL/GenBank/DDBJ databases">
        <title>Biodiversity and function of Thalassospira species in the particle-attached aromatic-hydrocarbon-degrading consortia from the surface seawater of the China South Sea.</title>
        <authorList>
            <person name="Dong C."/>
            <person name="Lai Q."/>
            <person name="Shao Z."/>
        </authorList>
    </citation>
    <scope>NUCLEOTIDE SEQUENCE [LARGE SCALE GENOMIC DNA]</scope>
    <source>
        <strain evidence="1 2">139Z-12</strain>
    </source>
</reference>
<proteinExistence type="predicted"/>
<evidence type="ECO:0000313" key="1">
    <source>
        <dbReference type="EMBL" id="PKR56384.1"/>
    </source>
</evidence>
<dbReference type="SUPFAM" id="SSF103370">
    <property type="entry name" value="NinB"/>
    <property type="match status" value="1"/>
</dbReference>
<evidence type="ECO:0000313" key="2">
    <source>
        <dbReference type="Proteomes" id="UP000233332"/>
    </source>
</evidence>
<dbReference type="EMBL" id="NXGX01000015">
    <property type="protein sequence ID" value="PKR56384.1"/>
    <property type="molecule type" value="Genomic_DNA"/>
</dbReference>
<organism evidence="1 2">
    <name type="scientific">Thalassospira lohafexi</name>
    <dbReference type="NCBI Taxonomy" id="744227"/>
    <lineage>
        <taxon>Bacteria</taxon>
        <taxon>Pseudomonadati</taxon>
        <taxon>Pseudomonadota</taxon>
        <taxon>Alphaproteobacteria</taxon>
        <taxon>Rhodospirillales</taxon>
        <taxon>Thalassospiraceae</taxon>
        <taxon>Thalassospira</taxon>
    </lineage>
</organism>
<dbReference type="Proteomes" id="UP000233332">
    <property type="component" value="Unassembled WGS sequence"/>
</dbReference>
<comment type="caution">
    <text evidence="1">The sequence shown here is derived from an EMBL/GenBank/DDBJ whole genome shotgun (WGS) entry which is preliminary data.</text>
</comment>
<name>A0A2N3L0P3_9PROT</name>
<dbReference type="Gene3D" id="1.10.3790.10">
    <property type="entry name" value="NinB"/>
    <property type="match status" value="1"/>
</dbReference>
<dbReference type="Pfam" id="PF05772">
    <property type="entry name" value="NinB"/>
    <property type="match status" value="1"/>
</dbReference>
<dbReference type="InterPro" id="IPR008711">
    <property type="entry name" value="Recombinase_NinB"/>
</dbReference>
<keyword evidence="2" id="KW-1185">Reference proteome</keyword>
<sequence>MTKQSVILRTQQNKAYAAGLLSGVALSDAEPMVMEIKPYRRNRSAEQNAFMWEFLTLVSEETGHTKDELHTMCKHRCLLPILLASGHEEVCKTIGAIDEIKRAGMESQARVAFDMLLDHISTTWLNVKQMTEYLNDIQAFIRNEHGFVMPYREQAA</sequence>